<dbReference type="Proteomes" id="UP001259803">
    <property type="component" value="Unassembled WGS sequence"/>
</dbReference>
<accession>A0ABU2ZGZ1</accession>
<name>A0ABU2ZGZ1_9SPHN</name>
<reference evidence="3 4" key="1">
    <citation type="submission" date="2023-09" db="EMBL/GenBank/DDBJ databases">
        <authorList>
            <person name="Rey-Velasco X."/>
        </authorList>
    </citation>
    <scope>NUCLEOTIDE SEQUENCE [LARGE SCALE GENOMIC DNA]</scope>
    <source>
        <strain evidence="3 4">F390</strain>
    </source>
</reference>
<dbReference type="RefSeq" id="WP_311340439.1">
    <property type="nucleotide sequence ID" value="NZ_JAVRHS010000004.1"/>
</dbReference>
<dbReference type="EMBL" id="JAVRHS010000004">
    <property type="protein sequence ID" value="MDT0575857.1"/>
    <property type="molecule type" value="Genomic_DNA"/>
</dbReference>
<dbReference type="Gene3D" id="1.10.10.10">
    <property type="entry name" value="Winged helix-like DNA-binding domain superfamily/Winged helix DNA-binding domain"/>
    <property type="match status" value="1"/>
</dbReference>
<gene>
    <name evidence="3" type="ORF">RM533_06630</name>
</gene>
<keyword evidence="1" id="KW-0238">DNA-binding</keyword>
<dbReference type="InterPro" id="IPR036390">
    <property type="entry name" value="WH_DNA-bd_sf"/>
</dbReference>
<dbReference type="PROSITE" id="PS01332">
    <property type="entry name" value="HTH_RRF2_1"/>
    <property type="match status" value="1"/>
</dbReference>
<dbReference type="InterPro" id="IPR000944">
    <property type="entry name" value="Tscrpt_reg_Rrf2"/>
</dbReference>
<dbReference type="PANTHER" id="PTHR33221">
    <property type="entry name" value="WINGED HELIX-TURN-HELIX TRANSCRIPTIONAL REGULATOR, RRF2 FAMILY"/>
    <property type="match status" value="1"/>
</dbReference>
<evidence type="ECO:0000313" key="3">
    <source>
        <dbReference type="EMBL" id="MDT0575857.1"/>
    </source>
</evidence>
<dbReference type="PROSITE" id="PS51197">
    <property type="entry name" value="HTH_RRF2_2"/>
    <property type="match status" value="1"/>
</dbReference>
<dbReference type="SUPFAM" id="SSF46785">
    <property type="entry name" value="Winged helix' DNA-binding domain"/>
    <property type="match status" value="1"/>
</dbReference>
<evidence type="ECO:0000256" key="2">
    <source>
        <dbReference type="SAM" id="MobiDB-lite"/>
    </source>
</evidence>
<keyword evidence="4" id="KW-1185">Reference proteome</keyword>
<dbReference type="InterPro" id="IPR036388">
    <property type="entry name" value="WH-like_DNA-bd_sf"/>
</dbReference>
<evidence type="ECO:0000256" key="1">
    <source>
        <dbReference type="ARBA" id="ARBA00023125"/>
    </source>
</evidence>
<feature type="region of interest" description="Disordered" evidence="2">
    <location>
        <begin position="149"/>
        <end position="179"/>
    </location>
</feature>
<dbReference type="NCBIfam" id="TIGR00738">
    <property type="entry name" value="rrf2_super"/>
    <property type="match status" value="1"/>
</dbReference>
<evidence type="ECO:0000313" key="4">
    <source>
        <dbReference type="Proteomes" id="UP001259803"/>
    </source>
</evidence>
<dbReference type="PANTHER" id="PTHR33221:SF4">
    <property type="entry name" value="HTH-TYPE TRANSCRIPTIONAL REPRESSOR NSRR"/>
    <property type="match status" value="1"/>
</dbReference>
<sequence length="179" mass="19839">MRLTRYTDFAMRVLLYLAARPERLCPIAEIAASYAISQNHLMKVVNDLVNAGYLESVRGRSGGIRLARPADEINVGRLIRHTEEDFDLVECGACIIAPACGLTSILDEALVAFLDVLDSYSLADVLARKGDFTHLLHIWKRERTPTVGIAKPRREKPGSAIGETMPPDSDGYLEGEEQR</sequence>
<dbReference type="InterPro" id="IPR030489">
    <property type="entry name" value="TR_Rrf2-type_CS"/>
</dbReference>
<protein>
    <submittedName>
        <fullName evidence="3">Rrf2 family transcriptional regulator</fullName>
    </submittedName>
</protein>
<dbReference type="Pfam" id="PF02082">
    <property type="entry name" value="Rrf2"/>
    <property type="match status" value="1"/>
</dbReference>
<comment type="caution">
    <text evidence="3">The sequence shown here is derived from an EMBL/GenBank/DDBJ whole genome shotgun (WGS) entry which is preliminary data.</text>
</comment>
<proteinExistence type="predicted"/>
<organism evidence="3 4">
    <name type="scientific">Croceicoccus esteveae</name>
    <dbReference type="NCBI Taxonomy" id="3075597"/>
    <lineage>
        <taxon>Bacteria</taxon>
        <taxon>Pseudomonadati</taxon>
        <taxon>Pseudomonadota</taxon>
        <taxon>Alphaproteobacteria</taxon>
        <taxon>Sphingomonadales</taxon>
        <taxon>Erythrobacteraceae</taxon>
        <taxon>Croceicoccus</taxon>
    </lineage>
</organism>